<evidence type="ECO:0000313" key="2">
    <source>
        <dbReference type="Proteomes" id="UP000266723"/>
    </source>
</evidence>
<dbReference type="EMBL" id="QGKV02000832">
    <property type="protein sequence ID" value="KAF3543439.1"/>
    <property type="molecule type" value="Genomic_DNA"/>
</dbReference>
<gene>
    <name evidence="1" type="ORF">DY000_02007317</name>
</gene>
<protein>
    <submittedName>
        <fullName evidence="1">Uncharacterized protein</fullName>
    </submittedName>
</protein>
<accession>A0ABQ7BVC0</accession>
<organism evidence="1 2">
    <name type="scientific">Brassica cretica</name>
    <name type="common">Mustard</name>
    <dbReference type="NCBI Taxonomy" id="69181"/>
    <lineage>
        <taxon>Eukaryota</taxon>
        <taxon>Viridiplantae</taxon>
        <taxon>Streptophyta</taxon>
        <taxon>Embryophyta</taxon>
        <taxon>Tracheophyta</taxon>
        <taxon>Spermatophyta</taxon>
        <taxon>Magnoliopsida</taxon>
        <taxon>eudicotyledons</taxon>
        <taxon>Gunneridae</taxon>
        <taxon>Pentapetalae</taxon>
        <taxon>rosids</taxon>
        <taxon>malvids</taxon>
        <taxon>Brassicales</taxon>
        <taxon>Brassicaceae</taxon>
        <taxon>Brassiceae</taxon>
        <taxon>Brassica</taxon>
    </lineage>
</organism>
<proteinExistence type="predicted"/>
<evidence type="ECO:0000313" key="1">
    <source>
        <dbReference type="EMBL" id="KAF3543439.1"/>
    </source>
</evidence>
<dbReference type="Proteomes" id="UP000266723">
    <property type="component" value="Unassembled WGS sequence"/>
</dbReference>
<keyword evidence="2" id="KW-1185">Reference proteome</keyword>
<reference evidence="1 2" key="1">
    <citation type="journal article" date="2020" name="BMC Genomics">
        <title>Intraspecific diversification of the crop wild relative Brassica cretica Lam. using demographic model selection.</title>
        <authorList>
            <person name="Kioukis A."/>
            <person name="Michalopoulou V.A."/>
            <person name="Briers L."/>
            <person name="Pirintsos S."/>
            <person name="Studholme D.J."/>
            <person name="Pavlidis P."/>
            <person name="Sarris P.F."/>
        </authorList>
    </citation>
    <scope>NUCLEOTIDE SEQUENCE [LARGE SCALE GENOMIC DNA]</scope>
    <source>
        <strain evidence="2">cv. PFS-1207/04</strain>
    </source>
</reference>
<sequence length="163" mass="17946">MSIPKNIQIPRIAFDLIPKGGGDLRRWDEGRLIDPTRQTGELDALLDPTRPFGELDWSNSPNGRVGRCILFNAPVASSVSWTMGVSLGGGDLRRWDEGRLIDPTRQTGELDALLDPTRPFGELDWSNSPNGRVGRCILFNAPVASSVSWTMGVSLYGIRCLRP</sequence>
<name>A0ABQ7BVC0_BRACR</name>
<comment type="caution">
    <text evidence="1">The sequence shown here is derived from an EMBL/GenBank/DDBJ whole genome shotgun (WGS) entry which is preliminary data.</text>
</comment>